<evidence type="ECO:0000313" key="3">
    <source>
        <dbReference type="EMBL" id="MFC4024645.1"/>
    </source>
</evidence>
<proteinExistence type="predicted"/>
<evidence type="ECO:0000256" key="2">
    <source>
        <dbReference type="SAM" id="SignalP"/>
    </source>
</evidence>
<dbReference type="EMBL" id="JBHSAO010000008">
    <property type="protein sequence ID" value="MFC4024645.1"/>
    <property type="molecule type" value="Genomic_DNA"/>
</dbReference>
<keyword evidence="2" id="KW-0732">Signal</keyword>
<gene>
    <name evidence="3" type="ORF">ACFOUV_12645</name>
</gene>
<evidence type="ECO:0000313" key="4">
    <source>
        <dbReference type="Proteomes" id="UP001595772"/>
    </source>
</evidence>
<feature type="compositionally biased region" description="Low complexity" evidence="1">
    <location>
        <begin position="90"/>
        <end position="99"/>
    </location>
</feature>
<dbReference type="RefSeq" id="WP_379497132.1">
    <property type="nucleotide sequence ID" value="NZ_JBHSAO010000008.1"/>
</dbReference>
<evidence type="ECO:0000256" key="1">
    <source>
        <dbReference type="SAM" id="MobiDB-lite"/>
    </source>
</evidence>
<dbReference type="Pfam" id="PF14039">
    <property type="entry name" value="YusW"/>
    <property type="match status" value="1"/>
</dbReference>
<dbReference type="InterPro" id="IPR025623">
    <property type="entry name" value="YusW"/>
</dbReference>
<name>A0ABV8GYA4_9BACI</name>
<dbReference type="PROSITE" id="PS51257">
    <property type="entry name" value="PROKAR_LIPOPROTEIN"/>
    <property type="match status" value="1"/>
</dbReference>
<feature type="signal peptide" evidence="2">
    <location>
        <begin position="1"/>
        <end position="19"/>
    </location>
</feature>
<protein>
    <submittedName>
        <fullName evidence="3">YusW family protein</fullName>
    </submittedName>
</protein>
<comment type="caution">
    <text evidence="3">The sequence shown here is derived from an EMBL/GenBank/DDBJ whole genome shotgun (WGS) entry which is preliminary data.</text>
</comment>
<accession>A0ABV8GYA4</accession>
<organism evidence="3 4">
    <name type="scientific">Oceanobacillus longus</name>
    <dbReference type="NCBI Taxonomy" id="930120"/>
    <lineage>
        <taxon>Bacteria</taxon>
        <taxon>Bacillati</taxon>
        <taxon>Bacillota</taxon>
        <taxon>Bacilli</taxon>
        <taxon>Bacillales</taxon>
        <taxon>Bacillaceae</taxon>
        <taxon>Oceanobacillus</taxon>
    </lineage>
</organism>
<dbReference type="Proteomes" id="UP001595772">
    <property type="component" value="Unassembled WGS sequence"/>
</dbReference>
<feature type="region of interest" description="Disordered" evidence="1">
    <location>
        <begin position="24"/>
        <end position="102"/>
    </location>
</feature>
<keyword evidence="4" id="KW-1185">Reference proteome</keyword>
<reference evidence="4" key="1">
    <citation type="journal article" date="2019" name="Int. J. Syst. Evol. Microbiol.">
        <title>The Global Catalogue of Microorganisms (GCM) 10K type strain sequencing project: providing services to taxonomists for standard genome sequencing and annotation.</title>
        <authorList>
            <consortium name="The Broad Institute Genomics Platform"/>
            <consortium name="The Broad Institute Genome Sequencing Center for Infectious Disease"/>
            <person name="Wu L."/>
            <person name="Ma J."/>
        </authorList>
    </citation>
    <scope>NUCLEOTIDE SEQUENCE [LARGE SCALE GENOMIC DNA]</scope>
    <source>
        <strain evidence="4">IBRC-M 10703</strain>
    </source>
</reference>
<feature type="compositionally biased region" description="Basic and acidic residues" evidence="1">
    <location>
        <begin position="56"/>
        <end position="88"/>
    </location>
</feature>
<feature type="chain" id="PRO_5045966609" evidence="2">
    <location>
        <begin position="20"/>
        <end position="205"/>
    </location>
</feature>
<feature type="compositionally biased region" description="Acidic residues" evidence="1">
    <location>
        <begin position="27"/>
        <end position="42"/>
    </location>
</feature>
<sequence>MKRKFLTLITFILLASVIAACGNEGENTTENEGGEEVTESPEEFSSTEADNQSIDDSEKTEVDTESDHQYTDMGDGTRTDSDGTDTTKENNNNNRNPGNEADYTFTSFDLEADFEGTEDAVDVDYEMDGEKSEASYTDKLQGIQLAGDEAMQELDSIFSTFEFDENTSDEEVLNAVFEAFKIPKDAKNVELEIDYIGGTEKEYKQ</sequence>